<dbReference type="GO" id="GO:0004066">
    <property type="term" value="F:asparagine synthase (glutamine-hydrolyzing) activity"/>
    <property type="evidence" value="ECO:0007669"/>
    <property type="project" value="UniProtKB-EC"/>
</dbReference>
<sequence>MCGICGMVALEASEPPPREAVAAMVAHLARRGPDGAWIEGQGTALFGVTRLAIRALDAGRQPLVDPATGVMLACNGEIDNHRELRDWLAARGRSVEPDGDIAVLPGLYLELGDAFLERVRGVFALALWDPRRGKLLLARDRAGERPLFFARARGTVVFASQVAALAAGLPQVPAPDHAALCRYLQLGHFPAPDSPFAAMHKVGPGELVLLEPGGLTRVRYWRWRGTRQPKMGGDPTRTFDAVLQEAVARQSEVDVKVGVFLSGGVDSSLVAATARRLRPDQPLTAYGLRFREASYDEGPFAERVADYLGIDYVPVWVEPEAIPPLLSELIASCGEPLADPAWVPTALLARRASRDIRLALVGEGADELFGGYPTYSGAWLAGYYARLPAGVRALFRRLVERWPVSDKKVTLSFLLKRFVQGERLDPLSRHRLWTASIPPAVLERLGIAPHASPWQAPPGEGLLDRLQRYDLEGPLAEGLLTKADRAGMLFAVELRAPFLDQAVLEFAATLPAQERVRGLATKVFLKRYALRQLPRDIVHRRKRGLSVPLAVWLRGPLQDWAMAALSRPGLEEAFGLRRQAALQLLEEHRRRTADHARSLWALIVFSEWWAFAQRAAAEPRRWPDHPPASQRSSAASRSGVPMSIQKPS</sequence>
<dbReference type="CDD" id="cd00712">
    <property type="entry name" value="AsnB"/>
    <property type="match status" value="1"/>
</dbReference>
<dbReference type="InterPro" id="IPR029055">
    <property type="entry name" value="Ntn_hydrolases_N"/>
</dbReference>
<reference evidence="10 11" key="1">
    <citation type="submission" date="2024-04" db="EMBL/GenBank/DDBJ databases">
        <authorList>
            <person name="Cremers G."/>
        </authorList>
    </citation>
    <scope>NUCLEOTIDE SEQUENCE [LARGE SCALE GENOMIC DNA]</scope>
    <source>
        <strain evidence="10">MeCH1-AG</strain>
    </source>
</reference>
<dbReference type="Gene3D" id="3.40.50.620">
    <property type="entry name" value="HUPs"/>
    <property type="match status" value="1"/>
</dbReference>
<feature type="domain" description="Glutamine amidotransferase type-2" evidence="9">
    <location>
        <begin position="2"/>
        <end position="213"/>
    </location>
</feature>
<dbReference type="InterPro" id="IPR001962">
    <property type="entry name" value="Asn_synthase"/>
</dbReference>
<dbReference type="SUPFAM" id="SSF52402">
    <property type="entry name" value="Adenine nucleotide alpha hydrolases-like"/>
    <property type="match status" value="1"/>
</dbReference>
<dbReference type="EC" id="6.3.5.4" evidence="3"/>
<keyword evidence="10" id="KW-0436">Ligase</keyword>
<dbReference type="PANTHER" id="PTHR43284">
    <property type="entry name" value="ASPARAGINE SYNTHETASE (GLUTAMINE-HYDROLYZING)"/>
    <property type="match status" value="1"/>
</dbReference>
<accession>A0ABM9NIY1</accession>
<evidence type="ECO:0000256" key="1">
    <source>
        <dbReference type="ARBA" id="ARBA00005187"/>
    </source>
</evidence>
<dbReference type="RefSeq" id="WP_348757182.1">
    <property type="nucleotide sequence ID" value="NZ_OZ026884.1"/>
</dbReference>
<proteinExistence type="inferred from homology"/>
<dbReference type="InterPro" id="IPR051786">
    <property type="entry name" value="ASN_synthetase/amidase"/>
</dbReference>
<comment type="pathway">
    <text evidence="1">Amino-acid biosynthesis; L-asparagine biosynthesis; L-asparagine from L-aspartate (L-Gln route): step 1/1.</text>
</comment>
<evidence type="ECO:0000313" key="10">
    <source>
        <dbReference type="EMBL" id="CAL1240589.1"/>
    </source>
</evidence>
<protein>
    <recommendedName>
        <fullName evidence="3">asparagine synthase (glutamine-hydrolyzing)</fullName>
        <ecNumber evidence="3">6.3.5.4</ecNumber>
    </recommendedName>
</protein>
<dbReference type="SUPFAM" id="SSF56235">
    <property type="entry name" value="N-terminal nucleophile aminohydrolases (Ntn hydrolases)"/>
    <property type="match status" value="1"/>
</dbReference>
<evidence type="ECO:0000256" key="7">
    <source>
        <dbReference type="ARBA" id="ARBA00048741"/>
    </source>
</evidence>
<name>A0ABM9NIY1_9GAMM</name>
<keyword evidence="11" id="KW-1185">Reference proteome</keyword>
<evidence type="ECO:0000256" key="5">
    <source>
        <dbReference type="ARBA" id="ARBA00022840"/>
    </source>
</evidence>
<comment type="similarity">
    <text evidence="2">Belongs to the asparagine synthetase family.</text>
</comment>
<keyword evidence="6" id="KW-0315">Glutamine amidotransferase</keyword>
<keyword evidence="4" id="KW-0547">Nucleotide-binding</keyword>
<dbReference type="InterPro" id="IPR033738">
    <property type="entry name" value="AsnB_N"/>
</dbReference>
<dbReference type="EMBL" id="OZ026884">
    <property type="protein sequence ID" value="CAL1240589.1"/>
    <property type="molecule type" value="Genomic_DNA"/>
</dbReference>
<dbReference type="InterPro" id="IPR014729">
    <property type="entry name" value="Rossmann-like_a/b/a_fold"/>
</dbReference>
<keyword evidence="5" id="KW-0067">ATP-binding</keyword>
<dbReference type="Proteomes" id="UP001497493">
    <property type="component" value="Chromosome"/>
</dbReference>
<comment type="catalytic activity">
    <reaction evidence="7">
        <text>L-aspartate + L-glutamine + ATP + H2O = L-asparagine + L-glutamate + AMP + diphosphate + H(+)</text>
        <dbReference type="Rhea" id="RHEA:12228"/>
        <dbReference type="ChEBI" id="CHEBI:15377"/>
        <dbReference type="ChEBI" id="CHEBI:15378"/>
        <dbReference type="ChEBI" id="CHEBI:29985"/>
        <dbReference type="ChEBI" id="CHEBI:29991"/>
        <dbReference type="ChEBI" id="CHEBI:30616"/>
        <dbReference type="ChEBI" id="CHEBI:33019"/>
        <dbReference type="ChEBI" id="CHEBI:58048"/>
        <dbReference type="ChEBI" id="CHEBI:58359"/>
        <dbReference type="ChEBI" id="CHEBI:456215"/>
        <dbReference type="EC" id="6.3.5.4"/>
    </reaction>
</comment>
<evidence type="ECO:0000256" key="3">
    <source>
        <dbReference type="ARBA" id="ARBA00012737"/>
    </source>
</evidence>
<evidence type="ECO:0000256" key="2">
    <source>
        <dbReference type="ARBA" id="ARBA00005752"/>
    </source>
</evidence>
<feature type="region of interest" description="Disordered" evidence="8">
    <location>
        <begin position="619"/>
        <end position="648"/>
    </location>
</feature>
<feature type="compositionally biased region" description="Low complexity" evidence="8">
    <location>
        <begin position="628"/>
        <end position="638"/>
    </location>
</feature>
<dbReference type="Pfam" id="PF00733">
    <property type="entry name" value="Asn_synthase"/>
    <property type="match status" value="1"/>
</dbReference>
<organism evidence="10 11">
    <name type="scientific">Candidatus Methylocalor cossyra</name>
    <dbReference type="NCBI Taxonomy" id="3108543"/>
    <lineage>
        <taxon>Bacteria</taxon>
        <taxon>Pseudomonadati</taxon>
        <taxon>Pseudomonadota</taxon>
        <taxon>Gammaproteobacteria</taxon>
        <taxon>Methylococcales</taxon>
        <taxon>Methylococcaceae</taxon>
        <taxon>Candidatus Methylocalor</taxon>
    </lineage>
</organism>
<dbReference type="CDD" id="cd01991">
    <property type="entry name" value="Asn_synthase_B_C"/>
    <property type="match status" value="1"/>
</dbReference>
<dbReference type="InterPro" id="IPR017932">
    <property type="entry name" value="GATase_2_dom"/>
</dbReference>
<dbReference type="InterPro" id="IPR006426">
    <property type="entry name" value="Asn_synth_AEB"/>
</dbReference>
<evidence type="ECO:0000256" key="4">
    <source>
        <dbReference type="ARBA" id="ARBA00022741"/>
    </source>
</evidence>
<dbReference type="PROSITE" id="PS51278">
    <property type="entry name" value="GATASE_TYPE_2"/>
    <property type="match status" value="1"/>
</dbReference>
<dbReference type="Gene3D" id="3.60.20.10">
    <property type="entry name" value="Glutamine Phosphoribosylpyrophosphate, subunit 1, domain 1"/>
    <property type="match status" value="1"/>
</dbReference>
<evidence type="ECO:0000256" key="6">
    <source>
        <dbReference type="ARBA" id="ARBA00022962"/>
    </source>
</evidence>
<dbReference type="Pfam" id="PF13537">
    <property type="entry name" value="GATase_7"/>
    <property type="match status" value="1"/>
</dbReference>
<dbReference type="PIRSF" id="PIRSF001589">
    <property type="entry name" value="Asn_synthetase_glu-h"/>
    <property type="match status" value="1"/>
</dbReference>
<evidence type="ECO:0000313" key="11">
    <source>
        <dbReference type="Proteomes" id="UP001497493"/>
    </source>
</evidence>
<evidence type="ECO:0000256" key="8">
    <source>
        <dbReference type="SAM" id="MobiDB-lite"/>
    </source>
</evidence>
<dbReference type="NCBIfam" id="TIGR01536">
    <property type="entry name" value="asn_synth_AEB"/>
    <property type="match status" value="1"/>
</dbReference>
<gene>
    <name evidence="10" type="ORF">MECH1_V1_1813</name>
</gene>
<dbReference type="PANTHER" id="PTHR43284:SF1">
    <property type="entry name" value="ASPARAGINE SYNTHETASE"/>
    <property type="match status" value="1"/>
</dbReference>
<evidence type="ECO:0000259" key="9">
    <source>
        <dbReference type="PROSITE" id="PS51278"/>
    </source>
</evidence>